<evidence type="ECO:0000256" key="6">
    <source>
        <dbReference type="HAMAP-Rule" id="MF_00379"/>
    </source>
</evidence>
<feature type="binding site" evidence="6">
    <location>
        <position position="23"/>
    </location>
    <ligand>
        <name>(6S)-5-formyl-5,6,7,8-tetrahydrofolate</name>
        <dbReference type="ChEBI" id="CHEBI:57457"/>
    </ligand>
</feature>
<dbReference type="EC" id="3.6.-.-" evidence="6"/>
<keyword evidence="9" id="KW-1185">Reference proteome</keyword>
<feature type="binding site" evidence="6">
    <location>
        <position position="231"/>
    </location>
    <ligand>
        <name>Mg(2+)</name>
        <dbReference type="ChEBI" id="CHEBI:18420"/>
    </ligand>
</feature>
<dbReference type="RefSeq" id="WP_188512910.1">
    <property type="nucleotide sequence ID" value="NZ_BMGD01000001.1"/>
</dbReference>
<organism evidence="8 9">
    <name type="scientific">Blastomonas aquatica</name>
    <dbReference type="NCBI Taxonomy" id="1510276"/>
    <lineage>
        <taxon>Bacteria</taxon>
        <taxon>Pseudomonadati</taxon>
        <taxon>Pseudomonadota</taxon>
        <taxon>Alphaproteobacteria</taxon>
        <taxon>Sphingomonadales</taxon>
        <taxon>Sphingomonadaceae</taxon>
        <taxon>Blastomonas</taxon>
    </lineage>
</organism>
<comment type="similarity">
    <text evidence="1 6">Belongs to the TRAFAC class TrmE-Era-EngA-EngB-Septin-like GTPase superfamily. TrmE GTPase family.</text>
</comment>
<dbReference type="NCBIfam" id="NF003661">
    <property type="entry name" value="PRK05291.1-3"/>
    <property type="match status" value="1"/>
</dbReference>
<evidence type="ECO:0000256" key="4">
    <source>
        <dbReference type="ARBA" id="ARBA00022958"/>
    </source>
</evidence>
<keyword evidence="5 6" id="KW-0342">GTP-binding</keyword>
<evidence type="ECO:0000313" key="8">
    <source>
        <dbReference type="EMBL" id="GGB54661.1"/>
    </source>
</evidence>
<gene>
    <name evidence="6 8" type="primary">mnmE</name>
    <name evidence="6" type="synonym">trmE</name>
    <name evidence="8" type="ORF">GCM10010833_06670</name>
</gene>
<dbReference type="SUPFAM" id="SSF52540">
    <property type="entry name" value="P-loop containing nucleoside triphosphate hydrolases"/>
    <property type="match status" value="1"/>
</dbReference>
<dbReference type="InterPro" id="IPR031168">
    <property type="entry name" value="G_TrmE"/>
</dbReference>
<evidence type="ECO:0000256" key="3">
    <source>
        <dbReference type="ARBA" id="ARBA00022741"/>
    </source>
</evidence>
<dbReference type="InterPro" id="IPR006073">
    <property type="entry name" value="GTP-bd"/>
</dbReference>
<keyword evidence="6" id="KW-0963">Cytoplasm</keyword>
<comment type="subcellular location">
    <subcellularLocation>
        <location evidence="6">Cytoplasm</location>
    </subcellularLocation>
</comment>
<feature type="binding site" evidence="6">
    <location>
        <begin position="227"/>
        <end position="232"/>
    </location>
    <ligand>
        <name>GTP</name>
        <dbReference type="ChEBI" id="CHEBI:37565"/>
    </ligand>
</feature>
<keyword evidence="6" id="KW-0479">Metal-binding</keyword>
<feature type="binding site" evidence="6">
    <location>
        <position position="431"/>
    </location>
    <ligand>
        <name>(6S)-5-formyl-5,6,7,8-tetrahydrofolate</name>
        <dbReference type="ChEBI" id="CHEBI:57457"/>
    </ligand>
</feature>
<dbReference type="PANTHER" id="PTHR42714:SF2">
    <property type="entry name" value="TRNA MODIFICATION GTPASE GTPBP3, MITOCHONDRIAL"/>
    <property type="match status" value="1"/>
</dbReference>
<feature type="binding site" evidence="6">
    <location>
        <begin position="246"/>
        <end position="252"/>
    </location>
    <ligand>
        <name>GTP</name>
        <dbReference type="ChEBI" id="CHEBI:37565"/>
    </ligand>
</feature>
<feature type="binding site" evidence="6">
    <location>
        <position position="252"/>
    </location>
    <ligand>
        <name>Mg(2+)</name>
        <dbReference type="ChEBI" id="CHEBI:18420"/>
    </ligand>
</feature>
<feature type="binding site" evidence="6">
    <location>
        <position position="251"/>
    </location>
    <ligand>
        <name>K(+)</name>
        <dbReference type="ChEBI" id="CHEBI:29103"/>
    </ligand>
</feature>
<dbReference type="InterPro" id="IPR027266">
    <property type="entry name" value="TrmE/GcvT-like"/>
</dbReference>
<keyword evidence="4 6" id="KW-0630">Potassium</keyword>
<dbReference type="InterPro" id="IPR025867">
    <property type="entry name" value="MnmE_helical"/>
</dbReference>
<dbReference type="SUPFAM" id="SSF116878">
    <property type="entry name" value="TrmE connector domain"/>
    <property type="match status" value="1"/>
</dbReference>
<comment type="cofactor">
    <cofactor evidence="6">
        <name>K(+)</name>
        <dbReference type="ChEBI" id="CHEBI:29103"/>
    </cofactor>
    <text evidence="6">Binds 1 potassium ion per subunit.</text>
</comment>
<accession>A0ABQ1IZY8</accession>
<dbReference type="InterPro" id="IPR027368">
    <property type="entry name" value="MnmE_dom2"/>
</dbReference>
<keyword evidence="2 6" id="KW-0819">tRNA processing</keyword>
<keyword evidence="6" id="KW-0460">Magnesium</keyword>
<proteinExistence type="inferred from homology"/>
<evidence type="ECO:0000259" key="7">
    <source>
        <dbReference type="PROSITE" id="PS51709"/>
    </source>
</evidence>
<keyword evidence="6" id="KW-0378">Hydrolase</keyword>
<dbReference type="InterPro" id="IPR027417">
    <property type="entry name" value="P-loop_NTPase"/>
</dbReference>
<protein>
    <recommendedName>
        <fullName evidence="6">tRNA modification GTPase MnmE</fullName>
        <ecNumber evidence="6">3.6.-.-</ecNumber>
    </recommendedName>
</protein>
<feature type="binding site" evidence="6">
    <location>
        <position position="81"/>
    </location>
    <ligand>
        <name>(6S)-5-formyl-5,6,7,8-tetrahydrofolate</name>
        <dbReference type="ChEBI" id="CHEBI:57457"/>
    </ligand>
</feature>
<feature type="binding site" evidence="6">
    <location>
        <position position="246"/>
    </location>
    <ligand>
        <name>K(+)</name>
        <dbReference type="ChEBI" id="CHEBI:29103"/>
    </ligand>
</feature>
<dbReference type="CDD" id="cd14858">
    <property type="entry name" value="TrmE_N"/>
    <property type="match status" value="1"/>
</dbReference>
<dbReference type="EMBL" id="BMGD01000001">
    <property type="protein sequence ID" value="GGB54661.1"/>
    <property type="molecule type" value="Genomic_DNA"/>
</dbReference>
<dbReference type="HAMAP" id="MF_00379">
    <property type="entry name" value="GTPase_MnmE"/>
    <property type="match status" value="1"/>
</dbReference>
<dbReference type="SUPFAM" id="SSF103025">
    <property type="entry name" value="Folate-binding domain"/>
    <property type="match status" value="1"/>
</dbReference>
<name>A0ABQ1IZY8_9SPHN</name>
<dbReference type="Pfam" id="PF10396">
    <property type="entry name" value="TrmE_N"/>
    <property type="match status" value="1"/>
</dbReference>
<dbReference type="Gene3D" id="3.30.1360.120">
    <property type="entry name" value="Probable tRNA modification gtpase trme, domain 1"/>
    <property type="match status" value="1"/>
</dbReference>
<dbReference type="Gene3D" id="1.20.120.430">
    <property type="entry name" value="tRNA modification GTPase MnmE domain 2"/>
    <property type="match status" value="1"/>
</dbReference>
<keyword evidence="3 6" id="KW-0547">Nucleotide-binding</keyword>
<feature type="binding site" evidence="6">
    <location>
        <begin position="339"/>
        <end position="341"/>
    </location>
    <ligand>
        <name>GTP</name>
        <dbReference type="ChEBI" id="CHEBI:37565"/>
    </ligand>
</feature>
<dbReference type="InterPro" id="IPR005225">
    <property type="entry name" value="Small_GTP-bd"/>
</dbReference>
<comment type="caution">
    <text evidence="8">The sequence shown here is derived from an EMBL/GenBank/DDBJ whole genome shotgun (WGS) entry which is preliminary data.</text>
</comment>
<dbReference type="NCBIfam" id="TIGR00231">
    <property type="entry name" value="small_GTP"/>
    <property type="match status" value="1"/>
</dbReference>
<dbReference type="CDD" id="cd04164">
    <property type="entry name" value="trmE"/>
    <property type="match status" value="1"/>
</dbReference>
<comment type="caution">
    <text evidence="6">Lacks conserved residue(s) required for the propagation of feature annotation.</text>
</comment>
<dbReference type="PROSITE" id="PS51709">
    <property type="entry name" value="G_TRME"/>
    <property type="match status" value="1"/>
</dbReference>
<evidence type="ECO:0000313" key="9">
    <source>
        <dbReference type="Proteomes" id="UP000614261"/>
    </source>
</evidence>
<feature type="binding site" evidence="6">
    <location>
        <position position="227"/>
    </location>
    <ligand>
        <name>K(+)</name>
        <dbReference type="ChEBI" id="CHEBI:29103"/>
    </ligand>
</feature>
<comment type="subunit">
    <text evidence="6">Homodimer. Heterotetramer of two MnmE and two MnmG subunits.</text>
</comment>
<reference evidence="9" key="1">
    <citation type="journal article" date="2019" name="Int. J. Syst. Evol. Microbiol.">
        <title>The Global Catalogue of Microorganisms (GCM) 10K type strain sequencing project: providing services to taxonomists for standard genome sequencing and annotation.</title>
        <authorList>
            <consortium name="The Broad Institute Genomics Platform"/>
            <consortium name="The Broad Institute Genome Sequencing Center for Infectious Disease"/>
            <person name="Wu L."/>
            <person name="Ma J."/>
        </authorList>
    </citation>
    <scope>NUCLEOTIDE SEQUENCE [LARGE SCALE GENOMIC DNA]</scope>
    <source>
        <strain evidence="9">CGMCC 1.12851</strain>
    </source>
</reference>
<evidence type="ECO:0000256" key="1">
    <source>
        <dbReference type="ARBA" id="ARBA00011043"/>
    </source>
</evidence>
<dbReference type="InterPro" id="IPR018948">
    <property type="entry name" value="GTP-bd_TrmE_N"/>
</dbReference>
<dbReference type="PANTHER" id="PTHR42714">
    <property type="entry name" value="TRNA MODIFICATION GTPASE GTPBP3"/>
    <property type="match status" value="1"/>
</dbReference>
<comment type="function">
    <text evidence="6">Exhibits a very high intrinsic GTPase hydrolysis rate. Involved in the addition of a carboxymethylaminomethyl (cmnm) group at the wobble position (U34) of certain tRNAs, forming tRNA-cmnm(5)s(2)U34.</text>
</comment>
<evidence type="ECO:0000256" key="2">
    <source>
        <dbReference type="ARBA" id="ARBA00022694"/>
    </source>
</evidence>
<dbReference type="Gene3D" id="3.40.50.300">
    <property type="entry name" value="P-loop containing nucleotide triphosphate hydrolases"/>
    <property type="match status" value="1"/>
</dbReference>
<feature type="binding site" evidence="6">
    <location>
        <position position="121"/>
    </location>
    <ligand>
        <name>(6S)-5-formyl-5,6,7,8-tetrahydrofolate</name>
        <dbReference type="ChEBI" id="CHEBI:57457"/>
    </ligand>
</feature>
<dbReference type="Pfam" id="PF01926">
    <property type="entry name" value="MMR_HSR1"/>
    <property type="match status" value="1"/>
</dbReference>
<dbReference type="InterPro" id="IPR004520">
    <property type="entry name" value="GTPase_MnmE"/>
</dbReference>
<feature type="domain" description="TrmE-type G" evidence="7">
    <location>
        <begin position="217"/>
        <end position="358"/>
    </location>
</feature>
<sequence length="431" mass="45719">MRAGDTIFALSSGAPPAAIALIRISGRQAGDALAALCGGLPPPRRAALRALHDPDDSTLLDRALVLWFPGPATATGEDLAELHLHGGRAVVRVVETVLARIPGLRLAESGEFTRRAFLNGRMDLAEAEGLSDLLFSETEAQRVAAIRMASGHLSRQVEGWRHEVLRLSALVEAELDFSDEDDVGPNAADTTGQGIAALGLVIGEALARPRAERLRDGIRIVLAGPPNSGKSTLLNALVQREAAIVSDIAGTTRDLIEVPVALGGVPFVFTDTAGLRNEGAEVIEAIGIDRARDAMAGADIVLWLGPQGQGGRTAWEIETQIDKADVSRETKTQPRHRISARTGEGLDALIADLVDAARTLLPAAGDVALNARQHRLLTECTDALRQAAGEDELLLRAEALRMARLALDRLLGRTHVEDMLDALFGAFCIGK</sequence>
<feature type="binding site" evidence="6">
    <location>
        <begin position="271"/>
        <end position="274"/>
    </location>
    <ligand>
        <name>GTP</name>
        <dbReference type="ChEBI" id="CHEBI:37565"/>
    </ligand>
</feature>
<dbReference type="Proteomes" id="UP000614261">
    <property type="component" value="Unassembled WGS sequence"/>
</dbReference>
<feature type="binding site" evidence="6">
    <location>
        <position position="248"/>
    </location>
    <ligand>
        <name>K(+)</name>
        <dbReference type="ChEBI" id="CHEBI:29103"/>
    </ligand>
</feature>
<evidence type="ECO:0000256" key="5">
    <source>
        <dbReference type="ARBA" id="ARBA00023134"/>
    </source>
</evidence>
<dbReference type="Pfam" id="PF12631">
    <property type="entry name" value="MnmE_helical"/>
    <property type="match status" value="1"/>
</dbReference>